<organism evidence="4 5">
    <name type="scientific">Mesorhizobium retamae</name>
    <dbReference type="NCBI Taxonomy" id="2912854"/>
    <lineage>
        <taxon>Bacteria</taxon>
        <taxon>Pseudomonadati</taxon>
        <taxon>Pseudomonadota</taxon>
        <taxon>Alphaproteobacteria</taxon>
        <taxon>Hyphomicrobiales</taxon>
        <taxon>Phyllobacteriaceae</taxon>
        <taxon>Mesorhizobium</taxon>
    </lineage>
</organism>
<dbReference type="PRINTS" id="PR00420">
    <property type="entry name" value="RNGMNOXGNASE"/>
</dbReference>
<dbReference type="Pfam" id="PF01494">
    <property type="entry name" value="FAD_binding_3"/>
    <property type="match status" value="1"/>
</dbReference>
<evidence type="ECO:0000256" key="2">
    <source>
        <dbReference type="ARBA" id="ARBA00023033"/>
    </source>
</evidence>
<dbReference type="Proteomes" id="UP001201701">
    <property type="component" value="Unassembled WGS sequence"/>
</dbReference>
<evidence type="ECO:0000313" key="4">
    <source>
        <dbReference type="EMBL" id="MCG7509092.1"/>
    </source>
</evidence>
<evidence type="ECO:0000259" key="3">
    <source>
        <dbReference type="Pfam" id="PF01494"/>
    </source>
</evidence>
<protein>
    <submittedName>
        <fullName evidence="4">FAD-dependent monooxygenase</fullName>
    </submittedName>
</protein>
<keyword evidence="2 4" id="KW-0503">Monooxygenase</keyword>
<feature type="domain" description="FAD-binding" evidence="3">
    <location>
        <begin position="7"/>
        <end position="332"/>
    </location>
</feature>
<evidence type="ECO:0000256" key="1">
    <source>
        <dbReference type="ARBA" id="ARBA00023002"/>
    </source>
</evidence>
<sequence>MAGKPTALIAGAGFAGLTAATALAQRGWKVTVFERQAELRASGAGIYIWENGLRILEALGLSDLSKNAYRGHAMEQRGHDNAILDDGGLPPQVRLVTLHRRDLLEGLKGAAERAGVEIRTGQEVIGAGAQGELLFANRRSVQGDLVIGADGVWSSIRKSLGLELSHQQTTEGAIRTIIEGDIEDLGQGGEDKYIECWSGMRRFLITPLAGRQIYLALTCQDTDEKGRAYPLDKATWRASFPAWAHLIDRIGDVLAWSPYSIVTVKSWSAGRAAILGDAAHAQPPNLGQGGGMAMQSALALAAHMEDLADPRDIPARLAAWEKNERPLAEHCQRWSCLYGEVSTLPDDVRARAVPSAMADPWVRSELLRAARSEPTGT</sequence>
<comment type="caution">
    <text evidence="4">The sequence shown here is derived from an EMBL/GenBank/DDBJ whole genome shotgun (WGS) entry which is preliminary data.</text>
</comment>
<dbReference type="Gene3D" id="3.30.9.10">
    <property type="entry name" value="D-Amino Acid Oxidase, subunit A, domain 2"/>
    <property type="match status" value="1"/>
</dbReference>
<dbReference type="SUPFAM" id="SSF51905">
    <property type="entry name" value="FAD/NAD(P)-binding domain"/>
    <property type="match status" value="1"/>
</dbReference>
<dbReference type="InterPro" id="IPR050493">
    <property type="entry name" value="FAD-dep_Monooxygenase_BioMet"/>
</dbReference>
<proteinExistence type="predicted"/>
<keyword evidence="1" id="KW-0560">Oxidoreductase</keyword>
<gene>
    <name evidence="4" type="ORF">L4923_29065</name>
</gene>
<dbReference type="InterPro" id="IPR036188">
    <property type="entry name" value="FAD/NAD-bd_sf"/>
</dbReference>
<evidence type="ECO:0000313" key="5">
    <source>
        <dbReference type="Proteomes" id="UP001201701"/>
    </source>
</evidence>
<keyword evidence="5" id="KW-1185">Reference proteome</keyword>
<dbReference type="InterPro" id="IPR002938">
    <property type="entry name" value="FAD-bd"/>
</dbReference>
<accession>A0ABS9QNS3</accession>
<name>A0ABS9QNS3_9HYPH</name>
<dbReference type="PANTHER" id="PTHR13789:SF309">
    <property type="entry name" value="PUTATIVE (AFU_ORTHOLOGUE AFUA_6G14510)-RELATED"/>
    <property type="match status" value="1"/>
</dbReference>
<dbReference type="GO" id="GO:0004497">
    <property type="term" value="F:monooxygenase activity"/>
    <property type="evidence" value="ECO:0007669"/>
    <property type="project" value="UniProtKB-KW"/>
</dbReference>
<dbReference type="EMBL" id="JAKREW010000070">
    <property type="protein sequence ID" value="MCG7509092.1"/>
    <property type="molecule type" value="Genomic_DNA"/>
</dbReference>
<dbReference type="PANTHER" id="PTHR13789">
    <property type="entry name" value="MONOOXYGENASE"/>
    <property type="match status" value="1"/>
</dbReference>
<dbReference type="Gene3D" id="3.50.50.60">
    <property type="entry name" value="FAD/NAD(P)-binding domain"/>
    <property type="match status" value="1"/>
</dbReference>
<dbReference type="RefSeq" id="WP_239370588.1">
    <property type="nucleotide sequence ID" value="NZ_JAKREW010000070.1"/>
</dbReference>
<reference evidence="4 5" key="1">
    <citation type="submission" date="2022-02" db="EMBL/GenBank/DDBJ databases">
        <title>Draft genome sequence of Mezorhizobium retamae strain IRAMC:0171 isolated from Retama raetam nodules.</title>
        <authorList>
            <person name="Bengaied R."/>
            <person name="Sbissi I."/>
            <person name="Huber K."/>
            <person name="Ghodbane F."/>
            <person name="Nouioui I."/>
            <person name="Tarhouni M."/>
            <person name="Gtari M."/>
        </authorList>
    </citation>
    <scope>NUCLEOTIDE SEQUENCE [LARGE SCALE GENOMIC DNA]</scope>
    <source>
        <strain evidence="4 5">IRAMC:0171</strain>
    </source>
</reference>